<evidence type="ECO:0000256" key="7">
    <source>
        <dbReference type="ARBA" id="ARBA00023027"/>
    </source>
</evidence>
<comment type="pathway">
    <text evidence="9">Amino-acid biosynthesis; L-lysine biosynthesis via DAP pathway; (S)-tetrahydrodipicolinate from L-aspartate: step 4/4.</text>
</comment>
<comment type="function">
    <text evidence="9">Catalyzes the conversion of 4-hydroxy-tetrahydrodipicolinate (HTPA) to tetrahydrodipicolinate.</text>
</comment>
<dbReference type="HAMAP" id="MF_00102">
    <property type="entry name" value="DapB"/>
    <property type="match status" value="1"/>
</dbReference>
<feature type="active site" description="Proton donor" evidence="9">
    <location>
        <position position="145"/>
    </location>
</feature>
<reference evidence="13" key="1">
    <citation type="submission" date="2020-10" db="EMBL/GenBank/DDBJ databases">
        <authorList>
            <person name="Gilroy R."/>
        </authorList>
    </citation>
    <scope>NUCLEOTIDE SEQUENCE</scope>
    <source>
        <strain evidence="13">18911</strain>
    </source>
</reference>
<dbReference type="InterPro" id="IPR022663">
    <property type="entry name" value="DapB_C"/>
</dbReference>
<dbReference type="GO" id="GO:0051287">
    <property type="term" value="F:NAD binding"/>
    <property type="evidence" value="ECO:0007669"/>
    <property type="project" value="UniProtKB-UniRule"/>
</dbReference>
<comment type="subunit">
    <text evidence="9">Homotetramer.</text>
</comment>
<dbReference type="GO" id="GO:0009089">
    <property type="term" value="P:lysine biosynthetic process via diaminopimelate"/>
    <property type="evidence" value="ECO:0007669"/>
    <property type="project" value="UniProtKB-UniRule"/>
</dbReference>
<protein>
    <recommendedName>
        <fullName evidence="9 10">4-hydroxy-tetrahydrodipicolinate reductase</fullName>
        <shortName evidence="9">HTPA reductase</shortName>
        <ecNumber evidence="9 10">1.17.1.8</ecNumber>
    </recommendedName>
</protein>
<evidence type="ECO:0000259" key="11">
    <source>
        <dbReference type="Pfam" id="PF01113"/>
    </source>
</evidence>
<dbReference type="GO" id="GO:0008839">
    <property type="term" value="F:4-hydroxy-tetrahydrodipicolinate reductase"/>
    <property type="evidence" value="ECO:0007669"/>
    <property type="project" value="UniProtKB-UniRule"/>
</dbReference>
<comment type="similarity">
    <text evidence="1 9">Belongs to the DapB family.</text>
</comment>
<keyword evidence="2 9" id="KW-0963">Cytoplasm</keyword>
<keyword evidence="8 9" id="KW-0457">Lysine biosynthesis</keyword>
<keyword evidence="6 9" id="KW-0560">Oxidoreductase</keyword>
<keyword evidence="4 9" id="KW-0521">NADP</keyword>
<keyword evidence="3 9" id="KW-0028">Amino-acid biosynthesis</keyword>
<dbReference type="Gene3D" id="3.30.360.10">
    <property type="entry name" value="Dihydrodipicolinate Reductase, domain 2"/>
    <property type="match status" value="1"/>
</dbReference>
<dbReference type="Proteomes" id="UP000824094">
    <property type="component" value="Unassembled WGS sequence"/>
</dbReference>
<dbReference type="SUPFAM" id="SSF51735">
    <property type="entry name" value="NAD(P)-binding Rossmann-fold domains"/>
    <property type="match status" value="1"/>
</dbReference>
<proteinExistence type="inferred from homology"/>
<dbReference type="SUPFAM" id="SSF55347">
    <property type="entry name" value="Glyceraldehyde-3-phosphate dehydrogenase-like, C-terminal domain"/>
    <property type="match status" value="1"/>
</dbReference>
<feature type="binding site" evidence="9">
    <location>
        <begin position="85"/>
        <end position="87"/>
    </location>
    <ligand>
        <name>NAD(+)</name>
        <dbReference type="ChEBI" id="CHEBI:57540"/>
    </ligand>
</feature>
<evidence type="ECO:0000256" key="3">
    <source>
        <dbReference type="ARBA" id="ARBA00022605"/>
    </source>
</evidence>
<accession>A0A9D1MI39</accession>
<dbReference type="GO" id="GO:0019877">
    <property type="term" value="P:diaminopimelate biosynthetic process"/>
    <property type="evidence" value="ECO:0007669"/>
    <property type="project" value="UniProtKB-UniRule"/>
</dbReference>
<dbReference type="GO" id="GO:0016726">
    <property type="term" value="F:oxidoreductase activity, acting on CH or CH2 groups, NAD or NADP as acceptor"/>
    <property type="evidence" value="ECO:0007669"/>
    <property type="project" value="UniProtKB-UniRule"/>
</dbReference>
<evidence type="ECO:0000256" key="4">
    <source>
        <dbReference type="ARBA" id="ARBA00022857"/>
    </source>
</evidence>
<evidence type="ECO:0000313" key="14">
    <source>
        <dbReference type="Proteomes" id="UP000824094"/>
    </source>
</evidence>
<dbReference type="InterPro" id="IPR000846">
    <property type="entry name" value="DapB_N"/>
</dbReference>
<evidence type="ECO:0000256" key="5">
    <source>
        <dbReference type="ARBA" id="ARBA00022915"/>
    </source>
</evidence>
<evidence type="ECO:0000256" key="9">
    <source>
        <dbReference type="HAMAP-Rule" id="MF_00102"/>
    </source>
</evidence>
<evidence type="ECO:0000256" key="6">
    <source>
        <dbReference type="ARBA" id="ARBA00023002"/>
    </source>
</evidence>
<dbReference type="PANTHER" id="PTHR20836:SF7">
    <property type="entry name" value="4-HYDROXY-TETRAHYDRODIPICOLINATE REDUCTASE"/>
    <property type="match status" value="1"/>
</dbReference>
<dbReference type="FunFam" id="3.30.360.10:FF:000009">
    <property type="entry name" value="4-hydroxy-tetrahydrodipicolinate reductase"/>
    <property type="match status" value="1"/>
</dbReference>
<dbReference type="Pfam" id="PF01113">
    <property type="entry name" value="DapB_N"/>
    <property type="match status" value="1"/>
</dbReference>
<organism evidence="13 14">
    <name type="scientific">Candidatus Stercoripulliclostridium merdigallinarum</name>
    <dbReference type="NCBI Taxonomy" id="2840951"/>
    <lineage>
        <taxon>Bacteria</taxon>
        <taxon>Bacillati</taxon>
        <taxon>Bacillota</taxon>
        <taxon>Clostridia</taxon>
        <taxon>Eubacteriales</taxon>
        <taxon>Candidatus Stercoripulliclostridium</taxon>
    </lineage>
</organism>
<dbReference type="NCBIfam" id="TIGR00036">
    <property type="entry name" value="dapB"/>
    <property type="match status" value="1"/>
</dbReference>
<feature type="binding site" evidence="9">
    <location>
        <position position="33"/>
    </location>
    <ligand>
        <name>NAD(+)</name>
        <dbReference type="ChEBI" id="CHEBI:57540"/>
    </ligand>
</feature>
<dbReference type="PANTHER" id="PTHR20836">
    <property type="entry name" value="DIHYDRODIPICOLINATE REDUCTASE"/>
    <property type="match status" value="1"/>
</dbReference>
<dbReference type="InterPro" id="IPR022664">
    <property type="entry name" value="DapB_N_CS"/>
</dbReference>
<dbReference type="CDD" id="cd02274">
    <property type="entry name" value="DHDPR_N"/>
    <property type="match status" value="1"/>
</dbReference>
<comment type="catalytic activity">
    <reaction evidence="9">
        <text>(S)-2,3,4,5-tetrahydrodipicolinate + NADP(+) + H2O = (2S,4S)-4-hydroxy-2,3,4,5-tetrahydrodipicolinate + NADPH + H(+)</text>
        <dbReference type="Rhea" id="RHEA:35331"/>
        <dbReference type="ChEBI" id="CHEBI:15377"/>
        <dbReference type="ChEBI" id="CHEBI:15378"/>
        <dbReference type="ChEBI" id="CHEBI:16845"/>
        <dbReference type="ChEBI" id="CHEBI:57783"/>
        <dbReference type="ChEBI" id="CHEBI:58349"/>
        <dbReference type="ChEBI" id="CHEBI:67139"/>
        <dbReference type="EC" id="1.17.1.8"/>
    </reaction>
</comment>
<feature type="binding site" evidence="9">
    <location>
        <position position="142"/>
    </location>
    <ligand>
        <name>(S)-2,3,4,5-tetrahydrodipicolinate</name>
        <dbReference type="ChEBI" id="CHEBI:16845"/>
    </ligand>
</feature>
<feature type="binding site" evidence="9">
    <location>
        <begin position="109"/>
        <end position="112"/>
    </location>
    <ligand>
        <name>NAD(+)</name>
        <dbReference type="ChEBI" id="CHEBI:57540"/>
    </ligand>
</feature>
<keyword evidence="5 9" id="KW-0220">Diaminopimelate biosynthesis</keyword>
<feature type="binding site" evidence="9">
    <location>
        <position position="34"/>
    </location>
    <ligand>
        <name>NADP(+)</name>
        <dbReference type="ChEBI" id="CHEBI:58349"/>
    </ligand>
</feature>
<dbReference type="Pfam" id="PF05173">
    <property type="entry name" value="DapB_C"/>
    <property type="match status" value="1"/>
</dbReference>
<dbReference type="InterPro" id="IPR036291">
    <property type="entry name" value="NAD(P)-bd_dom_sf"/>
</dbReference>
<dbReference type="PROSITE" id="PS01298">
    <property type="entry name" value="DAPB"/>
    <property type="match status" value="1"/>
</dbReference>
<feature type="active site" description="Proton donor/acceptor" evidence="9">
    <location>
        <position position="141"/>
    </location>
</feature>
<dbReference type="GO" id="GO:0005829">
    <property type="term" value="C:cytosol"/>
    <property type="evidence" value="ECO:0007669"/>
    <property type="project" value="TreeGrafter"/>
</dbReference>
<dbReference type="EMBL" id="DVNF01000165">
    <property type="protein sequence ID" value="HIU60865.1"/>
    <property type="molecule type" value="Genomic_DNA"/>
</dbReference>
<dbReference type="AlphaFoldDB" id="A0A9D1MI39"/>
<dbReference type="Gene3D" id="3.40.50.720">
    <property type="entry name" value="NAD(P)-binding Rossmann-like Domain"/>
    <property type="match status" value="1"/>
</dbReference>
<dbReference type="InterPro" id="IPR023940">
    <property type="entry name" value="DHDPR_bac"/>
</dbReference>
<comment type="caution">
    <text evidence="9">Was originally thought to be a dihydrodipicolinate reductase (DHDPR), catalyzing the conversion of dihydrodipicolinate to tetrahydrodipicolinate. However, it was shown in E.coli that the substrate of the enzymatic reaction is not dihydrodipicolinate (DHDP) but in fact (2S,4S)-4-hydroxy-2,3,4,5-tetrahydrodipicolinic acid (HTPA), the product released by the DapA-catalyzed reaction.</text>
</comment>
<comment type="subcellular location">
    <subcellularLocation>
        <location evidence="9">Cytoplasm</location>
    </subcellularLocation>
</comment>
<dbReference type="GO" id="GO:0050661">
    <property type="term" value="F:NADP binding"/>
    <property type="evidence" value="ECO:0007669"/>
    <property type="project" value="UniProtKB-UniRule"/>
</dbReference>
<reference evidence="13" key="2">
    <citation type="journal article" date="2021" name="PeerJ">
        <title>Extensive microbial diversity within the chicken gut microbiome revealed by metagenomics and culture.</title>
        <authorList>
            <person name="Gilroy R."/>
            <person name="Ravi A."/>
            <person name="Getino M."/>
            <person name="Pursley I."/>
            <person name="Horton D.L."/>
            <person name="Alikhan N.F."/>
            <person name="Baker D."/>
            <person name="Gharbi K."/>
            <person name="Hall N."/>
            <person name="Watson M."/>
            <person name="Adriaenssens E.M."/>
            <person name="Foster-Nyarko E."/>
            <person name="Jarju S."/>
            <person name="Secka A."/>
            <person name="Antonio M."/>
            <person name="Oren A."/>
            <person name="Chaudhuri R.R."/>
            <person name="La Ragione R."/>
            <person name="Hildebrand F."/>
            <person name="Pallen M.J."/>
        </authorList>
    </citation>
    <scope>NUCLEOTIDE SEQUENCE</scope>
    <source>
        <strain evidence="13">18911</strain>
    </source>
</reference>
<comment type="caution">
    <text evidence="13">The sequence shown here is derived from an EMBL/GenBank/DDBJ whole genome shotgun (WGS) entry which is preliminary data.</text>
</comment>
<evidence type="ECO:0000256" key="1">
    <source>
        <dbReference type="ARBA" id="ARBA00006642"/>
    </source>
</evidence>
<feature type="binding site" evidence="9">
    <location>
        <begin position="7"/>
        <end position="12"/>
    </location>
    <ligand>
        <name>NAD(+)</name>
        <dbReference type="ChEBI" id="CHEBI:57540"/>
    </ligand>
</feature>
<gene>
    <name evidence="9" type="primary">dapB</name>
    <name evidence="13" type="ORF">IAB05_05685</name>
</gene>
<evidence type="ECO:0000259" key="12">
    <source>
        <dbReference type="Pfam" id="PF05173"/>
    </source>
</evidence>
<dbReference type="EC" id="1.17.1.8" evidence="9 10"/>
<feature type="binding site" evidence="9">
    <location>
        <begin position="151"/>
        <end position="152"/>
    </location>
    <ligand>
        <name>(S)-2,3,4,5-tetrahydrodipicolinate</name>
        <dbReference type="ChEBI" id="CHEBI:16845"/>
    </ligand>
</feature>
<evidence type="ECO:0000256" key="8">
    <source>
        <dbReference type="ARBA" id="ARBA00023154"/>
    </source>
</evidence>
<dbReference type="PIRSF" id="PIRSF000161">
    <property type="entry name" value="DHPR"/>
    <property type="match status" value="1"/>
</dbReference>
<evidence type="ECO:0000313" key="13">
    <source>
        <dbReference type="EMBL" id="HIU60865.1"/>
    </source>
</evidence>
<sequence>MRIILTGAVGTMGKTTVNTIALHPECQIVAGVDKFADGANYSFPVYTDISKVGETADCLIDFSVKAALPGILTYITEKKLPAVLCTTGYDAEDIKAIEEAAKTVPILRSGNMSVGINALIKLVKEAAAALPGADIEVIEAHHHNKADAPSGTAKMLVAAAKTARPELVPVYGREGLVGKRKPEEIGVHAIRGGSIVGKHEVMFIMNNEVVTLKHEAENKGIFSEGAVSAAKFLVNAKPGLYSMADVLDK</sequence>
<comment type="catalytic activity">
    <reaction evidence="9">
        <text>(S)-2,3,4,5-tetrahydrodipicolinate + NAD(+) + H2O = (2S,4S)-4-hydroxy-2,3,4,5-tetrahydrodipicolinate + NADH + H(+)</text>
        <dbReference type="Rhea" id="RHEA:35323"/>
        <dbReference type="ChEBI" id="CHEBI:15377"/>
        <dbReference type="ChEBI" id="CHEBI:15378"/>
        <dbReference type="ChEBI" id="CHEBI:16845"/>
        <dbReference type="ChEBI" id="CHEBI:57540"/>
        <dbReference type="ChEBI" id="CHEBI:57945"/>
        <dbReference type="ChEBI" id="CHEBI:67139"/>
        <dbReference type="EC" id="1.17.1.8"/>
    </reaction>
</comment>
<evidence type="ECO:0000256" key="2">
    <source>
        <dbReference type="ARBA" id="ARBA00022490"/>
    </source>
</evidence>
<keyword evidence="7 9" id="KW-0520">NAD</keyword>
<name>A0A9D1MI39_9FIRM</name>
<feature type="domain" description="Dihydrodipicolinate reductase N-terminal" evidence="11">
    <location>
        <begin position="1"/>
        <end position="112"/>
    </location>
</feature>
<evidence type="ECO:0000256" key="10">
    <source>
        <dbReference type="NCBIfam" id="TIGR00036"/>
    </source>
</evidence>
<feature type="domain" description="Dihydrodipicolinate reductase C-terminal" evidence="12">
    <location>
        <begin position="115"/>
        <end position="247"/>
    </location>
</feature>